<gene>
    <name evidence="11" type="ORF">KUDE01_024090</name>
</gene>
<evidence type="ECO:0000256" key="4">
    <source>
        <dbReference type="ARBA" id="ARBA00022679"/>
    </source>
</evidence>
<keyword evidence="12" id="KW-1185">Reference proteome</keyword>
<dbReference type="GO" id="GO:0006651">
    <property type="term" value="P:diacylglycerol biosynthetic process"/>
    <property type="evidence" value="ECO:0007669"/>
    <property type="project" value="TreeGrafter"/>
</dbReference>
<sequence length="113" mass="12560">MIRQSHCLIPSDKESASYPLRKRGGGNAVVIAVGGAPEALDAHPGTYNVLLAQKKGFIKMAMVHGPIQVQRNEKPAAEELDALHQLYMDELNKLFDEHKENYGVDKDTHLHFV</sequence>
<keyword evidence="10" id="KW-0012">Acyltransferase</keyword>
<evidence type="ECO:0000256" key="3">
    <source>
        <dbReference type="ARBA" id="ARBA00022516"/>
    </source>
</evidence>
<dbReference type="EMBL" id="JASDAP010000023">
    <property type="protein sequence ID" value="KAK1883316.1"/>
    <property type="molecule type" value="Genomic_DNA"/>
</dbReference>
<keyword evidence="5" id="KW-0812">Transmembrane</keyword>
<evidence type="ECO:0000313" key="12">
    <source>
        <dbReference type="Proteomes" id="UP001228049"/>
    </source>
</evidence>
<protein>
    <submittedName>
        <fullName evidence="11">2-acylglycerol O-acyltransferase 2-A</fullName>
    </submittedName>
</protein>
<name>A0AAD9BGJ6_DISEL</name>
<dbReference type="AlphaFoldDB" id="A0AAD9BGJ6"/>
<keyword evidence="8" id="KW-0443">Lipid metabolism</keyword>
<evidence type="ECO:0000256" key="10">
    <source>
        <dbReference type="ARBA" id="ARBA00023315"/>
    </source>
</evidence>
<reference evidence="11" key="1">
    <citation type="submission" date="2023-04" db="EMBL/GenBank/DDBJ databases">
        <title>Chromosome-level genome of Chaenocephalus aceratus.</title>
        <authorList>
            <person name="Park H."/>
        </authorList>
    </citation>
    <scope>NUCLEOTIDE SEQUENCE</scope>
    <source>
        <strain evidence="11">DE</strain>
        <tissue evidence="11">Muscle</tissue>
    </source>
</reference>
<evidence type="ECO:0000256" key="8">
    <source>
        <dbReference type="ARBA" id="ARBA00023098"/>
    </source>
</evidence>
<evidence type="ECO:0000256" key="6">
    <source>
        <dbReference type="ARBA" id="ARBA00022824"/>
    </source>
</evidence>
<evidence type="ECO:0000256" key="2">
    <source>
        <dbReference type="ARBA" id="ARBA00005420"/>
    </source>
</evidence>
<dbReference type="GO" id="GO:0019432">
    <property type="term" value="P:triglyceride biosynthetic process"/>
    <property type="evidence" value="ECO:0007669"/>
    <property type="project" value="TreeGrafter"/>
</dbReference>
<dbReference type="Pfam" id="PF03982">
    <property type="entry name" value="DAGAT"/>
    <property type="match status" value="1"/>
</dbReference>
<keyword evidence="4" id="KW-0808">Transferase</keyword>
<evidence type="ECO:0000256" key="7">
    <source>
        <dbReference type="ARBA" id="ARBA00022989"/>
    </source>
</evidence>
<organism evidence="11 12">
    <name type="scientific">Dissostichus eleginoides</name>
    <name type="common">Patagonian toothfish</name>
    <name type="synonym">Dissostichus amissus</name>
    <dbReference type="NCBI Taxonomy" id="100907"/>
    <lineage>
        <taxon>Eukaryota</taxon>
        <taxon>Metazoa</taxon>
        <taxon>Chordata</taxon>
        <taxon>Craniata</taxon>
        <taxon>Vertebrata</taxon>
        <taxon>Euteleostomi</taxon>
        <taxon>Actinopterygii</taxon>
        <taxon>Neopterygii</taxon>
        <taxon>Teleostei</taxon>
        <taxon>Neoteleostei</taxon>
        <taxon>Acanthomorphata</taxon>
        <taxon>Eupercaria</taxon>
        <taxon>Perciformes</taxon>
        <taxon>Notothenioidei</taxon>
        <taxon>Nototheniidae</taxon>
        <taxon>Dissostichus</taxon>
    </lineage>
</organism>
<evidence type="ECO:0000256" key="1">
    <source>
        <dbReference type="ARBA" id="ARBA00004477"/>
    </source>
</evidence>
<dbReference type="PANTHER" id="PTHR12317">
    <property type="entry name" value="DIACYLGLYCEROL O-ACYLTRANSFERASE"/>
    <property type="match status" value="1"/>
</dbReference>
<dbReference type="GO" id="GO:0003846">
    <property type="term" value="F:2-acylglycerol O-acyltransferase activity"/>
    <property type="evidence" value="ECO:0007669"/>
    <property type="project" value="TreeGrafter"/>
</dbReference>
<accession>A0AAD9BGJ6</accession>
<evidence type="ECO:0000256" key="9">
    <source>
        <dbReference type="ARBA" id="ARBA00023136"/>
    </source>
</evidence>
<dbReference type="GO" id="GO:0004144">
    <property type="term" value="F:diacylglycerol O-acyltransferase activity"/>
    <property type="evidence" value="ECO:0007669"/>
    <property type="project" value="TreeGrafter"/>
</dbReference>
<keyword evidence="7" id="KW-1133">Transmembrane helix</keyword>
<comment type="caution">
    <text evidence="11">The sequence shown here is derived from an EMBL/GenBank/DDBJ whole genome shotgun (WGS) entry which is preliminary data.</text>
</comment>
<dbReference type="PANTHER" id="PTHR12317:SF74">
    <property type="entry name" value="2-ACYLGLYCEROL O-ACYLTRANSFERASE 2"/>
    <property type="match status" value="1"/>
</dbReference>
<comment type="similarity">
    <text evidence="2">Belongs to the diacylglycerol acyltransferase family.</text>
</comment>
<comment type="subcellular location">
    <subcellularLocation>
        <location evidence="1">Endoplasmic reticulum membrane</location>
        <topology evidence="1">Multi-pass membrane protein</topology>
    </subcellularLocation>
</comment>
<evidence type="ECO:0000313" key="11">
    <source>
        <dbReference type="EMBL" id="KAK1883316.1"/>
    </source>
</evidence>
<dbReference type="InterPro" id="IPR007130">
    <property type="entry name" value="DAGAT"/>
</dbReference>
<dbReference type="GO" id="GO:0005789">
    <property type="term" value="C:endoplasmic reticulum membrane"/>
    <property type="evidence" value="ECO:0007669"/>
    <property type="project" value="UniProtKB-SubCell"/>
</dbReference>
<keyword evidence="9" id="KW-0472">Membrane</keyword>
<keyword evidence="3" id="KW-0444">Lipid biosynthesis</keyword>
<evidence type="ECO:0000256" key="5">
    <source>
        <dbReference type="ARBA" id="ARBA00022692"/>
    </source>
</evidence>
<keyword evidence="6" id="KW-0256">Endoplasmic reticulum</keyword>
<proteinExistence type="inferred from homology"/>
<dbReference type="Proteomes" id="UP001228049">
    <property type="component" value="Unassembled WGS sequence"/>
</dbReference>